<dbReference type="Proteomes" id="UP001187471">
    <property type="component" value="Unassembled WGS sequence"/>
</dbReference>
<dbReference type="InterPro" id="IPR050905">
    <property type="entry name" value="Plant_NBS-LRR"/>
</dbReference>
<evidence type="ECO:0000313" key="10">
    <source>
        <dbReference type="EMBL" id="KAK2965152.1"/>
    </source>
</evidence>
<dbReference type="Pfam" id="PF00931">
    <property type="entry name" value="NB-ARC"/>
    <property type="match status" value="1"/>
</dbReference>
<evidence type="ECO:0000259" key="7">
    <source>
        <dbReference type="Pfam" id="PF00931"/>
    </source>
</evidence>
<dbReference type="PRINTS" id="PR00364">
    <property type="entry name" value="DISEASERSIST"/>
</dbReference>
<dbReference type="Pfam" id="PF23598">
    <property type="entry name" value="LRR_14"/>
    <property type="match status" value="1"/>
</dbReference>
<keyword evidence="11" id="KW-1185">Reference proteome</keyword>
<dbReference type="GO" id="GO:0005524">
    <property type="term" value="F:ATP binding"/>
    <property type="evidence" value="ECO:0007669"/>
    <property type="project" value="UniProtKB-KW"/>
</dbReference>
<keyword evidence="4" id="KW-0611">Plant defense</keyword>
<accession>A0AA88QA97</accession>
<comment type="similarity">
    <text evidence="1">Belongs to the disease resistance NB-LRR family.</text>
</comment>
<feature type="domain" description="Disease resistance R13L4/SHOC-2-like LRR" evidence="9">
    <location>
        <begin position="557"/>
        <end position="693"/>
    </location>
</feature>
<evidence type="ECO:0000256" key="4">
    <source>
        <dbReference type="ARBA" id="ARBA00022821"/>
    </source>
</evidence>
<feature type="domain" description="Disease resistance protein At4g27190-like leucine-rich repeats" evidence="8">
    <location>
        <begin position="752"/>
        <end position="892"/>
    </location>
</feature>
<dbReference type="GO" id="GO:0006952">
    <property type="term" value="P:defense response"/>
    <property type="evidence" value="ECO:0007669"/>
    <property type="project" value="UniProtKB-KW"/>
</dbReference>
<evidence type="ECO:0000256" key="1">
    <source>
        <dbReference type="ARBA" id="ARBA00008894"/>
    </source>
</evidence>
<feature type="domain" description="Disease resistance protein At4g27190-like leucine-rich repeats" evidence="8">
    <location>
        <begin position="1466"/>
        <end position="1618"/>
    </location>
</feature>
<dbReference type="PANTHER" id="PTHR33463:SF211">
    <property type="entry name" value="AAA+ ATPASE DOMAIN, P-LOOP CONTAINING NUCLEOSIDE TRIPHOSPHATE HYDROLASE"/>
    <property type="match status" value="1"/>
</dbReference>
<dbReference type="SUPFAM" id="SSF52047">
    <property type="entry name" value="RNI-like"/>
    <property type="match status" value="2"/>
</dbReference>
<dbReference type="GO" id="GO:0043531">
    <property type="term" value="F:ADP binding"/>
    <property type="evidence" value="ECO:0007669"/>
    <property type="project" value="InterPro"/>
</dbReference>
<dbReference type="InterPro" id="IPR055414">
    <property type="entry name" value="LRR_R13L4/SHOC2-like"/>
</dbReference>
<protein>
    <recommendedName>
        <fullName evidence="12">AAA+ ATPase domain-containing protein</fullName>
    </recommendedName>
</protein>
<evidence type="ECO:0000259" key="9">
    <source>
        <dbReference type="Pfam" id="PF23598"/>
    </source>
</evidence>
<dbReference type="SUPFAM" id="SSF52058">
    <property type="entry name" value="L domain-like"/>
    <property type="match status" value="2"/>
</dbReference>
<evidence type="ECO:0000256" key="3">
    <source>
        <dbReference type="ARBA" id="ARBA00022737"/>
    </source>
</evidence>
<evidence type="ECO:0000259" key="8">
    <source>
        <dbReference type="Pfam" id="PF23247"/>
    </source>
</evidence>
<evidence type="ECO:0000256" key="5">
    <source>
        <dbReference type="ARBA" id="ARBA00022840"/>
    </source>
</evidence>
<dbReference type="InterPro" id="IPR057135">
    <property type="entry name" value="At4g27190-like_LRR"/>
</dbReference>
<dbReference type="PANTHER" id="PTHR33463">
    <property type="entry name" value="NB-ARC DOMAIN-CONTAINING PROTEIN-RELATED"/>
    <property type="match status" value="1"/>
</dbReference>
<comment type="caution">
    <text evidence="10">The sequence shown here is derived from an EMBL/GenBank/DDBJ whole genome shotgun (WGS) entry which is preliminary data.</text>
</comment>
<dbReference type="InterPro" id="IPR036388">
    <property type="entry name" value="WH-like_DNA-bd_sf"/>
</dbReference>
<dbReference type="InterPro" id="IPR042197">
    <property type="entry name" value="Apaf_helical"/>
</dbReference>
<proteinExistence type="inferred from homology"/>
<evidence type="ECO:0000256" key="6">
    <source>
        <dbReference type="SAM" id="MobiDB-lite"/>
    </source>
</evidence>
<keyword evidence="3" id="KW-0677">Repeat</keyword>
<sequence>MAIDAIVAIAAKIGEYTIAPIGRQLGYLIHYDRNITSLREQASVLEKHGAGVQGLVEAAARKGEIVLPNVQGWLTSADEVCEDCRGFITEQVKEHQKCADRLFLDFKSRYRISREAKERRLRVDQLLRDGVFDRVSYPAPPPKVGSSFEGDWEVFESRSSVFEEIMEALEDDKLGVVGVYGMAGVGKTTLVKGVVKQAEEYKLFDEIVMAVVSQVPIVRNVQGEIADELGLKFEEESESGRARRLYEKLKQVKRLLVVLDDLWTVVDLEAIGIPHGDAHQGCKIVLTSRNQDVCNEMNCLVNFPIKVLPDSDAWKLFRKMAGAIVDTPDLQPIATNIAKRCAGLPIAIATVARALKSKSAHAWSDALHQLQNSTSKNIKGMHANVYSPLELSYNFLETDELKSCFLLCSIFNKELDIPVEHLMRYGMGLRLFENVQKLEDARNRARTLVDTLKACCLLLDGKTVDSFRMHDVIRDFAILVALNGERVLLVRDDARSIEGLNKNALDQYTAISLVSHNIDELPDSLDCSKLQILLLQCNKDSLKVPGNFFRAMKELKVLVMGDMTILSAPSSTQVLRNLRALCLERCKIRDISLVGELKNLETLSFIGSNIKRLPREIGQLTHLRLLDLTDCEELIVIPPNVISRLSQLECLYMMNSFVNWGGEGQEDGRSNATLAELKSLSALSALELDISDVKVFPNDLFFKNLIRFRVNLGSYWLVSNPFPTVLRLRLDQSIALQSGINMLLKRTQYLILENCPQVLKNILDDLKKEGFAYLKGLEVYDNEEVEYLVDTMGCLSDGFFPILEKLEVVSLDSLKEICHGYLPTRSFCQLRELSLKNVPELTNLWNDRSTGDACLGNLRSVDVASCHKLKNIFSEHTARDLLQLHELRVVYCHFLEQIFANNGEVVAERKDKIVLPKLKFLELSLLDNLRSFFDETDGSSTSDGSIVDPKTQLPLFNGKVVFPVLEELHLRELPKVKDIWHPQLTADSYFCRLRVLRIIRCHSIVTVMPTYLAQSLKNLEGLSVMFCDLVEDVVSGAEGPFIGNNTTSAMLPCIREVLLRGLPGLMHMWWNKGPHGFLSLQNLNSLSISMCEGLGYLISPSAAKCLIRLKSLEIESCEKMKEIVTTQRQEDNEEGSDAIVFPQLCTLRLYDLPDLMTFYQKRCTLEWPSLKTLTIANCPKMKSFPAYLEGDLTPITQPFFSEKVLFPDLEELHIQWMDNLVEIWHNQLPEHTFAKLKVLDIRGCHKLLDVGPFNMLPRLQILGKLYIEDCGALEHVFVPEGLIPQQDNVAFSLSNLAELRLKSAPKLRHIWWDNGSHVSPGLRNLNSIEISGCDDLKYVFLPSTASDLVQLKQLKVHSCKMVKEIVADDRNSEEPRGVMVFPQAETLELENLPNLVSFCRRSCSLNWPSLKELRIVDCPRMRTFSPIPGYRSSRMNEGSEETQMLDHLPVPVQPFFNETVFLPTLKELRIDGLGSLNELWHNQLPVKSSESFCQLEVIKLKNCEKLMKVVPSSLLPALKNLEKFSIKECDAVEEVLELEVLAAGGSSGSVLASQLREVKLRNLPKLVDLWFNKDHIGTLGCPNLSSLKVIKCDGLRRIFLPSIVKYFTHLQELHIADCLSMKEVVAEGGHGEYFGDRLVFPQLDSLALLNLPNMRTFCSGKYNLEWPSLKTMNLEDCPNMQAFCVGLPLTPKLDAVTVGYGKQLWKGDLNSTIQHLAEIEVKSGGEEEEEQGTVTSLEVHTLISEVEDEE</sequence>
<reference evidence="10" key="1">
    <citation type="submission" date="2022-12" db="EMBL/GenBank/DDBJ databases">
        <title>Draft genome assemblies for two species of Escallonia (Escalloniales).</title>
        <authorList>
            <person name="Chanderbali A."/>
            <person name="Dervinis C."/>
            <person name="Anghel I."/>
            <person name="Soltis D."/>
            <person name="Soltis P."/>
            <person name="Zapata F."/>
        </authorList>
    </citation>
    <scope>NUCLEOTIDE SEQUENCE</scope>
    <source>
        <strain evidence="10">UCBG92.1500</strain>
        <tissue evidence="10">Leaf</tissue>
    </source>
</reference>
<evidence type="ECO:0000256" key="2">
    <source>
        <dbReference type="ARBA" id="ARBA00022614"/>
    </source>
</evidence>
<dbReference type="InterPro" id="IPR032675">
    <property type="entry name" value="LRR_dom_sf"/>
</dbReference>
<keyword evidence="2" id="KW-0433">Leucine-rich repeat</keyword>
<dbReference type="Pfam" id="PF23247">
    <property type="entry name" value="LRR_RPS2"/>
    <property type="match status" value="4"/>
</dbReference>
<feature type="domain" description="NB-ARC" evidence="7">
    <location>
        <begin position="162"/>
        <end position="322"/>
    </location>
</feature>
<feature type="domain" description="Disease resistance protein At4g27190-like leucine-rich repeats" evidence="8">
    <location>
        <begin position="1209"/>
        <end position="1360"/>
    </location>
</feature>
<gene>
    <name evidence="10" type="ORF">RJ640_005315</name>
</gene>
<dbReference type="Gene3D" id="1.10.8.430">
    <property type="entry name" value="Helical domain of apoptotic protease-activating factors"/>
    <property type="match status" value="1"/>
</dbReference>
<evidence type="ECO:0000313" key="11">
    <source>
        <dbReference type="Proteomes" id="UP001187471"/>
    </source>
</evidence>
<evidence type="ECO:0008006" key="12">
    <source>
        <dbReference type="Google" id="ProtNLM"/>
    </source>
</evidence>
<dbReference type="FunFam" id="3.40.50.300:FF:001091">
    <property type="entry name" value="Probable disease resistance protein At1g61300"/>
    <property type="match status" value="1"/>
</dbReference>
<feature type="region of interest" description="Disordered" evidence="6">
    <location>
        <begin position="1723"/>
        <end position="1750"/>
    </location>
</feature>
<dbReference type="Gene3D" id="3.80.10.10">
    <property type="entry name" value="Ribonuclease Inhibitor"/>
    <property type="match status" value="5"/>
</dbReference>
<dbReference type="InterPro" id="IPR027417">
    <property type="entry name" value="P-loop_NTPase"/>
</dbReference>
<feature type="domain" description="Disease resistance protein At4g27190-like leucine-rich repeats" evidence="8">
    <location>
        <begin position="965"/>
        <end position="1118"/>
    </location>
</feature>
<dbReference type="SUPFAM" id="SSF52540">
    <property type="entry name" value="P-loop containing nucleoside triphosphate hydrolases"/>
    <property type="match status" value="1"/>
</dbReference>
<keyword evidence="5" id="KW-0067">ATP-binding</keyword>
<keyword evidence="5" id="KW-0547">Nucleotide-binding</keyword>
<dbReference type="Gene3D" id="3.40.50.300">
    <property type="entry name" value="P-loop containing nucleotide triphosphate hydrolases"/>
    <property type="match status" value="1"/>
</dbReference>
<name>A0AA88QA97_9ASTE</name>
<organism evidence="10 11">
    <name type="scientific">Escallonia rubra</name>
    <dbReference type="NCBI Taxonomy" id="112253"/>
    <lineage>
        <taxon>Eukaryota</taxon>
        <taxon>Viridiplantae</taxon>
        <taxon>Streptophyta</taxon>
        <taxon>Embryophyta</taxon>
        <taxon>Tracheophyta</taxon>
        <taxon>Spermatophyta</taxon>
        <taxon>Magnoliopsida</taxon>
        <taxon>eudicotyledons</taxon>
        <taxon>Gunneridae</taxon>
        <taxon>Pentapetalae</taxon>
        <taxon>asterids</taxon>
        <taxon>campanulids</taxon>
        <taxon>Escalloniales</taxon>
        <taxon>Escalloniaceae</taxon>
        <taxon>Escallonia</taxon>
    </lineage>
</organism>
<dbReference type="EMBL" id="JAVXUO010003230">
    <property type="protein sequence ID" value="KAK2965152.1"/>
    <property type="molecule type" value="Genomic_DNA"/>
</dbReference>
<dbReference type="Gene3D" id="1.10.10.10">
    <property type="entry name" value="Winged helix-like DNA-binding domain superfamily/Winged helix DNA-binding domain"/>
    <property type="match status" value="1"/>
</dbReference>
<dbReference type="InterPro" id="IPR002182">
    <property type="entry name" value="NB-ARC"/>
</dbReference>